<name>A0A1D9MKI9_9ACTO</name>
<organism evidence="7 8">
    <name type="scientific">Boudabousia tangfeifanii</name>
    <dbReference type="NCBI Taxonomy" id="1912795"/>
    <lineage>
        <taxon>Bacteria</taxon>
        <taxon>Bacillati</taxon>
        <taxon>Actinomycetota</taxon>
        <taxon>Actinomycetes</taxon>
        <taxon>Actinomycetales</taxon>
        <taxon>Actinomycetaceae</taxon>
        <taxon>Boudabousia</taxon>
    </lineage>
</organism>
<reference evidence="7 8" key="1">
    <citation type="submission" date="2016-10" db="EMBL/GenBank/DDBJ databases">
        <title>Actinomyces aegypiusis sp. nov., isolated from the Aegypius monachus in Qinghai Tibet Plateau China.</title>
        <authorList>
            <person name="Wang Y."/>
        </authorList>
    </citation>
    <scope>NUCLEOTIDE SEQUENCE [LARGE SCALE GENOMIC DNA]</scope>
    <source>
        <strain evidence="7 8">VUL4_3</strain>
    </source>
</reference>
<evidence type="ECO:0000313" key="8">
    <source>
        <dbReference type="Proteomes" id="UP000176288"/>
    </source>
</evidence>
<dbReference type="OrthoDB" id="4633994at2"/>
<proteinExistence type="inferred from homology"/>
<gene>
    <name evidence="7" type="ORF">BK816_05360</name>
</gene>
<evidence type="ECO:0000256" key="4">
    <source>
        <dbReference type="RuleBase" id="RU003744"/>
    </source>
</evidence>
<keyword evidence="8" id="KW-1185">Reference proteome</keyword>
<dbReference type="Gene3D" id="3.40.190.10">
    <property type="entry name" value="Periplasmic binding protein-like II"/>
    <property type="match status" value="2"/>
</dbReference>
<dbReference type="AlphaFoldDB" id="A0A1D9MKI9"/>
<comment type="similarity">
    <text evidence="2 4">Belongs to the bacterial solute-binding protein 3 family.</text>
</comment>
<dbReference type="KEGG" id="avu:BK816_05360"/>
<evidence type="ECO:0000256" key="2">
    <source>
        <dbReference type="ARBA" id="ARBA00010333"/>
    </source>
</evidence>
<feature type="signal peptide" evidence="5">
    <location>
        <begin position="1"/>
        <end position="23"/>
    </location>
</feature>
<evidence type="ECO:0000259" key="6">
    <source>
        <dbReference type="SMART" id="SM00062"/>
    </source>
</evidence>
<dbReference type="PANTHER" id="PTHR35936">
    <property type="entry name" value="MEMBRANE-BOUND LYTIC MUREIN TRANSGLYCOSYLASE F"/>
    <property type="match status" value="1"/>
</dbReference>
<dbReference type="RefSeq" id="WP_071164257.1">
    <property type="nucleotide sequence ID" value="NZ_CP017812.1"/>
</dbReference>
<feature type="domain" description="Solute-binding protein family 3/N-terminal" evidence="6">
    <location>
        <begin position="63"/>
        <end position="289"/>
    </location>
</feature>
<dbReference type="Pfam" id="PF00497">
    <property type="entry name" value="SBP_bac_3"/>
    <property type="match status" value="1"/>
</dbReference>
<protein>
    <recommendedName>
        <fullName evidence="6">Solute-binding protein family 3/N-terminal domain-containing protein</fullName>
    </recommendedName>
</protein>
<dbReference type="PROSITE" id="PS51257">
    <property type="entry name" value="PROKAR_LIPOPROTEIN"/>
    <property type="match status" value="1"/>
</dbReference>
<dbReference type="CDD" id="cd01004">
    <property type="entry name" value="PBP2_MidA_like"/>
    <property type="match status" value="1"/>
</dbReference>
<dbReference type="SUPFAM" id="SSF53850">
    <property type="entry name" value="Periplasmic binding protein-like II"/>
    <property type="match status" value="1"/>
</dbReference>
<dbReference type="GO" id="GO:0030313">
    <property type="term" value="C:cell envelope"/>
    <property type="evidence" value="ECO:0007669"/>
    <property type="project" value="UniProtKB-SubCell"/>
</dbReference>
<evidence type="ECO:0000256" key="1">
    <source>
        <dbReference type="ARBA" id="ARBA00004196"/>
    </source>
</evidence>
<dbReference type="PROSITE" id="PS01039">
    <property type="entry name" value="SBP_BACTERIAL_3"/>
    <property type="match status" value="1"/>
</dbReference>
<keyword evidence="3 5" id="KW-0732">Signal</keyword>
<dbReference type="PANTHER" id="PTHR35936:SF17">
    <property type="entry name" value="ARGININE-BINDING EXTRACELLULAR PROTEIN ARTP"/>
    <property type="match status" value="1"/>
</dbReference>
<evidence type="ECO:0000313" key="7">
    <source>
        <dbReference type="EMBL" id="AOZ72792.1"/>
    </source>
</evidence>
<feature type="chain" id="PRO_5009443805" description="Solute-binding protein family 3/N-terminal domain-containing protein" evidence="5">
    <location>
        <begin position="24"/>
        <end position="299"/>
    </location>
</feature>
<dbReference type="EMBL" id="CP017812">
    <property type="protein sequence ID" value="AOZ72792.1"/>
    <property type="molecule type" value="Genomic_DNA"/>
</dbReference>
<dbReference type="Proteomes" id="UP000176288">
    <property type="component" value="Chromosome"/>
</dbReference>
<dbReference type="InterPro" id="IPR001638">
    <property type="entry name" value="Solute-binding_3/MltF_N"/>
</dbReference>
<evidence type="ECO:0000256" key="5">
    <source>
        <dbReference type="SAM" id="SignalP"/>
    </source>
</evidence>
<dbReference type="SMART" id="SM00062">
    <property type="entry name" value="PBPb"/>
    <property type="match status" value="1"/>
</dbReference>
<accession>A0A1D9MKI9</accession>
<evidence type="ECO:0000256" key="3">
    <source>
        <dbReference type="ARBA" id="ARBA00022729"/>
    </source>
</evidence>
<dbReference type="STRING" id="1912795.BK816_05360"/>
<dbReference type="InterPro" id="IPR018313">
    <property type="entry name" value="SBP_3_CS"/>
</dbReference>
<comment type="subcellular location">
    <subcellularLocation>
        <location evidence="1">Cell envelope</location>
    </subcellularLocation>
</comment>
<sequence length="299" mass="31057">MKKTIAIAVTALALGTLAGCSNADPEIESTPTASNGSGFDLSTVQKDDKLAAEVPAKIAESGKLSVGTSADYEPAEYIDLATNQPAGFDIDIMSALAAKLGLKAEYTNAPFDSILPAVGNKYNAAISSFSITPERTQQVNMVSYMKSGSLFMVKADNDGFKTDDLCGKTLGAQSGTSQQTYLEDASAKCTADGKAAISLKPESDAQMLTTKLGGGQLDAIMVDNIAAAFTSKKHPNEFKTVGDVIDSDDAGIVVAKNDEQLAKVIQAGVQALIDDGTIDKILASWDVAPSSAIKTSKLN</sequence>